<keyword evidence="8" id="KW-1185">Reference proteome</keyword>
<reference evidence="7 8" key="1">
    <citation type="submission" date="2016-11" db="EMBL/GenBank/DDBJ databases">
        <authorList>
            <person name="Jaros S."/>
            <person name="Januszkiewicz K."/>
            <person name="Wedrychowicz H."/>
        </authorList>
    </citation>
    <scope>NUCLEOTIDE SEQUENCE [LARGE SCALE GENOMIC DNA]</scope>
    <source>
        <strain evidence="7 8">DSM 22807</strain>
    </source>
</reference>
<keyword evidence="4" id="KW-0479">Metal-binding</keyword>
<dbReference type="InterPro" id="IPR000092">
    <property type="entry name" value="Polyprenyl_synt"/>
</dbReference>
<evidence type="ECO:0000256" key="3">
    <source>
        <dbReference type="ARBA" id="ARBA00022679"/>
    </source>
</evidence>
<dbReference type="RefSeq" id="WP_072782837.1">
    <property type="nucleotide sequence ID" value="NZ_CP045292.1"/>
</dbReference>
<evidence type="ECO:0000256" key="1">
    <source>
        <dbReference type="ARBA" id="ARBA00001946"/>
    </source>
</evidence>
<comment type="cofactor">
    <cofactor evidence="1">
        <name>Mg(2+)</name>
        <dbReference type="ChEBI" id="CHEBI:18420"/>
    </cofactor>
</comment>
<dbReference type="OrthoDB" id="9805316at2"/>
<name>A0A1M6F8U5_9FLAO</name>
<dbReference type="Pfam" id="PF00348">
    <property type="entry name" value="polyprenyl_synt"/>
    <property type="match status" value="1"/>
</dbReference>
<dbReference type="EMBL" id="FQZH01000001">
    <property type="protein sequence ID" value="SHI94093.1"/>
    <property type="molecule type" value="Genomic_DNA"/>
</dbReference>
<dbReference type="AlphaFoldDB" id="A0A1M6F8U5"/>
<evidence type="ECO:0000256" key="4">
    <source>
        <dbReference type="ARBA" id="ARBA00022723"/>
    </source>
</evidence>
<dbReference type="GO" id="GO:0008299">
    <property type="term" value="P:isoprenoid biosynthetic process"/>
    <property type="evidence" value="ECO:0007669"/>
    <property type="project" value="InterPro"/>
</dbReference>
<dbReference type="InterPro" id="IPR033749">
    <property type="entry name" value="Polyprenyl_synt_CS"/>
</dbReference>
<evidence type="ECO:0000256" key="5">
    <source>
        <dbReference type="ARBA" id="ARBA00022842"/>
    </source>
</evidence>
<dbReference type="GO" id="GO:0004659">
    <property type="term" value="F:prenyltransferase activity"/>
    <property type="evidence" value="ECO:0007669"/>
    <property type="project" value="InterPro"/>
</dbReference>
<evidence type="ECO:0000256" key="2">
    <source>
        <dbReference type="ARBA" id="ARBA00006706"/>
    </source>
</evidence>
<sequence length="324" mass="36905">MHSLQEYQEIVANHFSQIKNNKEPKGLYEPIDYILSLGGKRIRPVLTLMASEIFDTDYKEALNAATAVEVFHNFSLIHDDIMDDAPLRRGKETVHEKWDLNTGILSGDAMLILAYQYFENYEPQIFQKLAKIFSKTALEVCEGQQYDVDFESRDNVTINEYLKMIEYKTAVLVGAAMKMGAIVAKTSEENANLIYDFGLNLGIAFQLQDDYLDAFGDPKTFGKQVGGDIIENKKTYLYLKAIDFGNSEQKEQLLHLFSIQPVDNADKIESVKKIFIETKSAQETQNAIKLYTEKAFETLEKLQIESSKKGVLKTFGENLMNRNV</sequence>
<proteinExistence type="inferred from homology"/>
<evidence type="ECO:0000313" key="8">
    <source>
        <dbReference type="Proteomes" id="UP000184232"/>
    </source>
</evidence>
<dbReference type="InterPro" id="IPR008949">
    <property type="entry name" value="Isoprenoid_synthase_dom_sf"/>
</dbReference>
<accession>A0A1M6F8U5</accession>
<keyword evidence="3 6" id="KW-0808">Transferase</keyword>
<dbReference type="PROSITE" id="PS00723">
    <property type="entry name" value="POLYPRENYL_SYNTHASE_1"/>
    <property type="match status" value="1"/>
</dbReference>
<evidence type="ECO:0000256" key="6">
    <source>
        <dbReference type="RuleBase" id="RU004466"/>
    </source>
</evidence>
<dbReference type="Gene3D" id="1.10.600.10">
    <property type="entry name" value="Farnesyl Diphosphate Synthase"/>
    <property type="match status" value="1"/>
</dbReference>
<evidence type="ECO:0000313" key="7">
    <source>
        <dbReference type="EMBL" id="SHI94093.1"/>
    </source>
</evidence>
<comment type="similarity">
    <text evidence="2 6">Belongs to the FPP/GGPP synthase family.</text>
</comment>
<dbReference type="SUPFAM" id="SSF48576">
    <property type="entry name" value="Terpenoid synthases"/>
    <property type="match status" value="1"/>
</dbReference>
<gene>
    <name evidence="7" type="ORF">SAMN05444337_1158</name>
</gene>
<dbReference type="GO" id="GO:0046872">
    <property type="term" value="F:metal ion binding"/>
    <property type="evidence" value="ECO:0007669"/>
    <property type="project" value="UniProtKB-KW"/>
</dbReference>
<dbReference type="PANTHER" id="PTHR12001">
    <property type="entry name" value="GERANYLGERANYL PYROPHOSPHATE SYNTHASE"/>
    <property type="match status" value="1"/>
</dbReference>
<dbReference type="SFLD" id="SFLDS00005">
    <property type="entry name" value="Isoprenoid_Synthase_Type_I"/>
    <property type="match status" value="1"/>
</dbReference>
<organism evidence="7 8">
    <name type="scientific">Flavobacterium haoranii</name>
    <dbReference type="NCBI Taxonomy" id="683124"/>
    <lineage>
        <taxon>Bacteria</taxon>
        <taxon>Pseudomonadati</taxon>
        <taxon>Bacteroidota</taxon>
        <taxon>Flavobacteriia</taxon>
        <taxon>Flavobacteriales</taxon>
        <taxon>Flavobacteriaceae</taxon>
        <taxon>Flavobacterium</taxon>
    </lineage>
</organism>
<dbReference type="STRING" id="683124.SAMN05444337_1158"/>
<dbReference type="CDD" id="cd00685">
    <property type="entry name" value="Trans_IPPS_HT"/>
    <property type="match status" value="1"/>
</dbReference>
<dbReference type="PROSITE" id="PS00444">
    <property type="entry name" value="POLYPRENYL_SYNTHASE_2"/>
    <property type="match status" value="1"/>
</dbReference>
<dbReference type="Proteomes" id="UP000184232">
    <property type="component" value="Unassembled WGS sequence"/>
</dbReference>
<keyword evidence="5" id="KW-0460">Magnesium</keyword>
<dbReference type="PANTHER" id="PTHR12001:SF85">
    <property type="entry name" value="SHORT CHAIN ISOPRENYL DIPHOSPHATE SYNTHASE"/>
    <property type="match status" value="1"/>
</dbReference>
<dbReference type="SFLD" id="SFLDG01017">
    <property type="entry name" value="Polyprenyl_Transferase_Like"/>
    <property type="match status" value="1"/>
</dbReference>
<protein>
    <submittedName>
        <fullName evidence="7">Geranylgeranyl diphosphate synthase, type II</fullName>
    </submittedName>
</protein>